<evidence type="ECO:0000313" key="3">
    <source>
        <dbReference type="Proteomes" id="UP000187735"/>
    </source>
</evidence>
<proteinExistence type="predicted"/>
<gene>
    <name evidence="2" type="ORF">Fuma_06543</name>
</gene>
<dbReference type="RefSeq" id="WP_077027840.1">
    <property type="nucleotide sequence ID" value="NZ_CP017641.1"/>
</dbReference>
<dbReference type="KEGG" id="fmr:Fuma_06543"/>
<dbReference type="Pfam" id="PF13088">
    <property type="entry name" value="BNR_2"/>
    <property type="match status" value="1"/>
</dbReference>
<evidence type="ECO:0000313" key="2">
    <source>
        <dbReference type="EMBL" id="APZ96869.1"/>
    </source>
</evidence>
<dbReference type="CDD" id="cd15482">
    <property type="entry name" value="Sialidase_non-viral"/>
    <property type="match status" value="1"/>
</dbReference>
<accession>A0A1P8WS36</accession>
<organism evidence="2 3">
    <name type="scientific">Fuerstiella marisgermanici</name>
    <dbReference type="NCBI Taxonomy" id="1891926"/>
    <lineage>
        <taxon>Bacteria</taxon>
        <taxon>Pseudomonadati</taxon>
        <taxon>Planctomycetota</taxon>
        <taxon>Planctomycetia</taxon>
        <taxon>Planctomycetales</taxon>
        <taxon>Planctomycetaceae</taxon>
        <taxon>Fuerstiella</taxon>
    </lineage>
</organism>
<evidence type="ECO:0000259" key="1">
    <source>
        <dbReference type="Pfam" id="PF13088"/>
    </source>
</evidence>
<dbReference type="PANTHER" id="PTHR43752:SF2">
    <property type="entry name" value="BNR_ASP-BOX REPEAT FAMILY PROTEIN"/>
    <property type="match status" value="1"/>
</dbReference>
<reference evidence="2 3" key="1">
    <citation type="journal article" date="2016" name="Front. Microbiol.">
        <title>Fuerstia marisgermanicae gen. nov., sp. nov., an Unusual Member of the Phylum Planctomycetes from the German Wadden Sea.</title>
        <authorList>
            <person name="Kohn T."/>
            <person name="Heuer A."/>
            <person name="Jogler M."/>
            <person name="Vollmers J."/>
            <person name="Boedeker C."/>
            <person name="Bunk B."/>
            <person name="Rast P."/>
            <person name="Borchert D."/>
            <person name="Glockner I."/>
            <person name="Freese H.M."/>
            <person name="Klenk H.P."/>
            <person name="Overmann J."/>
            <person name="Kaster A.K."/>
            <person name="Rohde M."/>
            <person name="Wiegand S."/>
            <person name="Jogler C."/>
        </authorList>
    </citation>
    <scope>NUCLEOTIDE SEQUENCE [LARGE SCALE GENOMIC DNA]</scope>
    <source>
        <strain evidence="2 3">NH11</strain>
    </source>
</reference>
<dbReference type="STRING" id="1891926.Fuma_06543"/>
<sequence length="390" mass="42847">MLPVSRRTMLSTSAAALIASRTTDTLAAGPAPKFHVDEIKTISLQSDRYHGWPTLIRRKNGELMVVCSGGRQSHVCPFGRVELIKSYDDGATWTYARTLLDGPIDDRDAGILETAKGTLLVSTFTSLAYEPGLQKAVASAAQGNATMPPEQLAKWQGAHGRVPDGQHKQHLGCWMLRSEDGGLNWSPAYQVPLNSPHGPVNLSDGRLFYPGVDLWGKGRKVGYSFSEDDGKSWTPLAEFPIRKGDDGSAYHELHGVEAADGRLVVQIRTHNKTYNRETLQTHSTDGGKSWAEPYSIGVWGLPSQLLRLSDDRLLMSYGHRRAPLGNQARLSDDNGKTWSEPMIIQGDASSGDLGYPSTAEIEPGHFATVWYEKLKGNKLAQLRMAKWRLA</sequence>
<dbReference type="PANTHER" id="PTHR43752">
    <property type="entry name" value="BNR/ASP-BOX REPEAT FAMILY PROTEIN"/>
    <property type="match status" value="1"/>
</dbReference>
<protein>
    <submittedName>
        <fullName evidence="2">Neuraminidase (Sialidase)</fullName>
    </submittedName>
</protein>
<dbReference type="Proteomes" id="UP000187735">
    <property type="component" value="Chromosome"/>
</dbReference>
<name>A0A1P8WS36_9PLAN</name>
<keyword evidence="3" id="KW-1185">Reference proteome</keyword>
<dbReference type="OrthoDB" id="7294637at2"/>
<dbReference type="SUPFAM" id="SSF50939">
    <property type="entry name" value="Sialidases"/>
    <property type="match status" value="1"/>
</dbReference>
<dbReference type="AlphaFoldDB" id="A0A1P8WS36"/>
<dbReference type="EMBL" id="CP017641">
    <property type="protein sequence ID" value="APZ96869.1"/>
    <property type="molecule type" value="Genomic_DNA"/>
</dbReference>
<dbReference type="Gene3D" id="2.120.10.10">
    <property type="match status" value="1"/>
</dbReference>
<dbReference type="InterPro" id="IPR011040">
    <property type="entry name" value="Sialidase"/>
</dbReference>
<feature type="domain" description="Sialidase" evidence="1">
    <location>
        <begin position="174"/>
        <end position="363"/>
    </location>
</feature>
<dbReference type="InterPro" id="IPR036278">
    <property type="entry name" value="Sialidase_sf"/>
</dbReference>